<evidence type="ECO:0000313" key="7">
    <source>
        <dbReference type="Proteomes" id="UP000030747"/>
    </source>
</evidence>
<dbReference type="PRINTS" id="PR00143">
    <property type="entry name" value="CITRTSNTHASE"/>
</dbReference>
<reference evidence="6" key="1">
    <citation type="submission" date="2013-10" db="EMBL/GenBank/DDBJ databases">
        <title>Genomic analysis of the causative agents of coccidiosis in chickens.</title>
        <authorList>
            <person name="Reid A.J."/>
            <person name="Blake D."/>
            <person name="Billington K."/>
            <person name="Browne H."/>
            <person name="Dunn M."/>
            <person name="Hung S."/>
            <person name="Kawahara F."/>
            <person name="Miranda-Saavedra D."/>
            <person name="Mourier T."/>
            <person name="Nagra H."/>
            <person name="Otto T.D."/>
            <person name="Rawlings N."/>
            <person name="Sanchez A."/>
            <person name="Sanders M."/>
            <person name="Subramaniam C."/>
            <person name="Tay Y."/>
            <person name="Dear P."/>
            <person name="Doerig C."/>
            <person name="Gruber A."/>
            <person name="Parkinson J."/>
            <person name="Shirley M."/>
            <person name="Wan K.L."/>
            <person name="Berriman M."/>
            <person name="Tomley F."/>
            <person name="Pain A."/>
        </authorList>
    </citation>
    <scope>NUCLEOTIDE SEQUENCE [LARGE SCALE GENOMIC DNA]</scope>
    <source>
        <strain evidence="6">Houghton</strain>
    </source>
</reference>
<dbReference type="VEuPathDB" id="ToxoDB:ETH2_1225800"/>
<dbReference type="RefSeq" id="XP_013231225.1">
    <property type="nucleotide sequence ID" value="XM_013375771.1"/>
</dbReference>
<comment type="similarity">
    <text evidence="1 3">Belongs to the citrate synthase family.</text>
</comment>
<dbReference type="InterPro" id="IPR036969">
    <property type="entry name" value="Citrate_synthase_sf"/>
</dbReference>
<accession>U6KYB7</accession>
<keyword evidence="7" id="KW-1185">Reference proteome</keyword>
<proteinExistence type="inferred from homology"/>
<dbReference type="GO" id="GO:0006099">
    <property type="term" value="P:tricarboxylic acid cycle"/>
    <property type="evidence" value="ECO:0007669"/>
    <property type="project" value="TreeGrafter"/>
</dbReference>
<dbReference type="PROSITE" id="PS00480">
    <property type="entry name" value="CITRATE_SYNTHASE"/>
    <property type="match status" value="1"/>
</dbReference>
<dbReference type="OrthoDB" id="8017587at2759"/>
<feature type="coiled-coil region" evidence="4">
    <location>
        <begin position="85"/>
        <end position="116"/>
    </location>
</feature>
<dbReference type="InterPro" id="IPR016143">
    <property type="entry name" value="Citrate_synth-like_sm_a-sub"/>
</dbReference>
<gene>
    <name evidence="6" type="ORF">ETH_00019555</name>
</gene>
<dbReference type="PANTHER" id="PTHR11739:SF8">
    <property type="entry name" value="CITRATE SYNTHASE, MITOCHONDRIAL"/>
    <property type="match status" value="1"/>
</dbReference>
<sequence length="565" mass="59834">MRAPLVRFLLGPSKGSSLSCSGTAATGACAYRSWAATTPYSKPATAATAATPPATEAPFKGIRASRNPFSSSASEGLKQPENSSAAAVRAAVETLQEQLMAAAAEKRQRLQRIRAEYGAVKIGSVTPVNIIGGMRGLTALLTETSVLDPELGLRLHGTAMRQLLLQDLPKMQASHAYPSVEALLWFLLTSKVPTESEVSLLHRCLYEMTVPAAAATGSGAGAATAGDASAKAPTHLGSYTDERFVRVPTAVPAILDALPADGHPMAAFAAAAAALSDFSFFRAVTGSGSVGKKEFWKPALVDALALVARAAVTAAHIYRRKFGDGCVPCPDPKLDFAANFARMLGLEGQQHDELLRLYLLLHADHEGGNVSAHAAHLVGSALADPFAAFAAGMGGLGGPLHGLANQMCLAWLRYVQRQLQGSPPTKENIREIAKATLKAGGVIPGFGHAVLRVTDPRFTLQREFALKHIQHDPLFQLLEVVREVVPETLSGKVSNPYPNVDCHSGVLLQAFGLKQENFYTVLFGVSRSLGIAAQFVWARALGLPIERPKSITLNCLEQLCVGQKE</sequence>
<dbReference type="OMA" id="VLEWLFK"/>
<protein>
    <recommendedName>
        <fullName evidence="3">Citrate synthase</fullName>
    </recommendedName>
</protein>
<dbReference type="InterPro" id="IPR002020">
    <property type="entry name" value="Citrate_synthase"/>
</dbReference>
<dbReference type="VEuPathDB" id="ToxoDB:ETH_00019555"/>
<feature type="compositionally biased region" description="Low complexity" evidence="5">
    <location>
        <begin position="45"/>
        <end position="58"/>
    </location>
</feature>
<reference evidence="6" key="2">
    <citation type="submission" date="2013-10" db="EMBL/GenBank/DDBJ databases">
        <authorList>
            <person name="Aslett M."/>
        </authorList>
    </citation>
    <scope>NUCLEOTIDE SEQUENCE [LARGE SCALE GENOMIC DNA]</scope>
    <source>
        <strain evidence="6">Houghton</strain>
    </source>
</reference>
<keyword evidence="2 3" id="KW-0808">Transferase</keyword>
<evidence type="ECO:0000256" key="2">
    <source>
        <dbReference type="ARBA" id="ARBA00022679"/>
    </source>
</evidence>
<keyword evidence="4" id="KW-0175">Coiled coil</keyword>
<evidence type="ECO:0000256" key="1">
    <source>
        <dbReference type="ARBA" id="ARBA00010566"/>
    </source>
</evidence>
<dbReference type="GO" id="GO:0005759">
    <property type="term" value="C:mitochondrial matrix"/>
    <property type="evidence" value="ECO:0007669"/>
    <property type="project" value="TreeGrafter"/>
</dbReference>
<evidence type="ECO:0000256" key="4">
    <source>
        <dbReference type="SAM" id="Coils"/>
    </source>
</evidence>
<dbReference type="GO" id="GO:0005975">
    <property type="term" value="P:carbohydrate metabolic process"/>
    <property type="evidence" value="ECO:0007669"/>
    <property type="project" value="TreeGrafter"/>
</dbReference>
<feature type="compositionally biased region" description="Polar residues" evidence="5">
    <location>
        <begin position="67"/>
        <end position="82"/>
    </location>
</feature>
<feature type="region of interest" description="Disordered" evidence="5">
    <location>
        <begin position="45"/>
        <end position="82"/>
    </location>
</feature>
<organism evidence="6 7">
    <name type="scientific">Eimeria tenella</name>
    <name type="common">Coccidian parasite</name>
    <dbReference type="NCBI Taxonomy" id="5802"/>
    <lineage>
        <taxon>Eukaryota</taxon>
        <taxon>Sar</taxon>
        <taxon>Alveolata</taxon>
        <taxon>Apicomplexa</taxon>
        <taxon>Conoidasida</taxon>
        <taxon>Coccidia</taxon>
        <taxon>Eucoccidiorida</taxon>
        <taxon>Eimeriorina</taxon>
        <taxon>Eimeriidae</taxon>
        <taxon>Eimeria</taxon>
    </lineage>
</organism>
<dbReference type="Gene3D" id="1.10.580.10">
    <property type="entry name" value="Citrate Synthase, domain 1"/>
    <property type="match status" value="1"/>
</dbReference>
<dbReference type="PROSITE" id="PS51257">
    <property type="entry name" value="PROKAR_LIPOPROTEIN"/>
    <property type="match status" value="1"/>
</dbReference>
<dbReference type="Gene3D" id="1.10.230.10">
    <property type="entry name" value="Cytochrome P450-Terp, domain 2"/>
    <property type="match status" value="1"/>
</dbReference>
<dbReference type="SUPFAM" id="SSF48256">
    <property type="entry name" value="Citrate synthase"/>
    <property type="match status" value="1"/>
</dbReference>
<dbReference type="PANTHER" id="PTHR11739">
    <property type="entry name" value="CITRATE SYNTHASE"/>
    <property type="match status" value="1"/>
</dbReference>
<dbReference type="AlphaFoldDB" id="U6KYB7"/>
<evidence type="ECO:0000256" key="3">
    <source>
        <dbReference type="RuleBase" id="RU000441"/>
    </source>
</evidence>
<dbReference type="GeneID" id="25253040"/>
<dbReference type="NCBIfam" id="NF007128">
    <property type="entry name" value="PRK09569.1"/>
    <property type="match status" value="1"/>
</dbReference>
<dbReference type="Pfam" id="PF00285">
    <property type="entry name" value="Citrate_synt"/>
    <property type="match status" value="1"/>
</dbReference>
<dbReference type="Proteomes" id="UP000030747">
    <property type="component" value="Unassembled WGS sequence"/>
</dbReference>
<evidence type="ECO:0000313" key="6">
    <source>
        <dbReference type="EMBL" id="CDJ40475.1"/>
    </source>
</evidence>
<dbReference type="InterPro" id="IPR019810">
    <property type="entry name" value="Citrate_synthase_AS"/>
</dbReference>
<dbReference type="InterPro" id="IPR016142">
    <property type="entry name" value="Citrate_synth-like_lrg_a-sub"/>
</dbReference>
<evidence type="ECO:0000256" key="5">
    <source>
        <dbReference type="SAM" id="MobiDB-lite"/>
    </source>
</evidence>
<dbReference type="EMBL" id="HG675163">
    <property type="protein sequence ID" value="CDJ40475.1"/>
    <property type="molecule type" value="Genomic_DNA"/>
</dbReference>
<name>U6KYB7_EIMTE</name>
<dbReference type="GO" id="GO:0046912">
    <property type="term" value="F:acyltransferase activity, acyl groups converted into alkyl on transfer"/>
    <property type="evidence" value="ECO:0007669"/>
    <property type="project" value="InterPro"/>
</dbReference>